<dbReference type="PROSITE" id="PS50088">
    <property type="entry name" value="ANK_REPEAT"/>
    <property type="match status" value="1"/>
</dbReference>
<dbReference type="PROSITE" id="PS50297">
    <property type="entry name" value="ANK_REP_REGION"/>
    <property type="match status" value="1"/>
</dbReference>
<dbReference type="Pfam" id="PF12796">
    <property type="entry name" value="Ank_2"/>
    <property type="match status" value="1"/>
</dbReference>
<name>A0ABP0HXG0_9DINO</name>
<comment type="caution">
    <text evidence="1">The sequence shown here is derived from an EMBL/GenBank/DDBJ whole genome shotgun (WGS) entry which is preliminary data.</text>
</comment>
<gene>
    <name evidence="1" type="ORF">SCF082_LOCUS3878</name>
</gene>
<protein>
    <submittedName>
        <fullName evidence="1">SAM and basic leucine zipper domain-containing protein 1 (Germ cell-specific ankyrin)</fullName>
    </submittedName>
</protein>
<organism evidence="1 2">
    <name type="scientific">Durusdinium trenchii</name>
    <dbReference type="NCBI Taxonomy" id="1381693"/>
    <lineage>
        <taxon>Eukaryota</taxon>
        <taxon>Sar</taxon>
        <taxon>Alveolata</taxon>
        <taxon>Dinophyceae</taxon>
        <taxon>Suessiales</taxon>
        <taxon>Symbiodiniaceae</taxon>
        <taxon>Durusdinium</taxon>
    </lineage>
</organism>
<dbReference type="Gene3D" id="1.25.40.20">
    <property type="entry name" value="Ankyrin repeat-containing domain"/>
    <property type="match status" value="1"/>
</dbReference>
<dbReference type="EMBL" id="CAXAMM010002002">
    <property type="protein sequence ID" value="CAK8994311.1"/>
    <property type="molecule type" value="Genomic_DNA"/>
</dbReference>
<accession>A0ABP0HXG0</accession>
<sequence>MCSPSDVCRALPNFDVVLVCDMFVDLPRKLWSPKLDQALHSFVVQGGFLAFVGGEPLAKDRIFKNVFGLVNSWTWHGETGADCIKSPHLDDRIPDMALAPQHLRGRKLMPLRVAKPEERIFVLELDQESDEDSEATEDSSLEPRVVWDLCGVSLTQQGFGSLVNLGEMRSFEGAWWDALVCLVEGHAAKPPLLEAMEIALSQGVATVEDDDAKVIRMEALVDDAFEAVLNANEAKLRDLLRLINPNMVAEHGFSLLMHAAQTSEVTIMRLLLNARADVNQVDEDNGWSALHYMADSPRCTLEGWSFLIESGADETLRSQFGDSPMDIARENRFLRLRHRHQPIHAW</sequence>
<keyword evidence="2" id="KW-1185">Reference proteome</keyword>
<dbReference type="InterPro" id="IPR036770">
    <property type="entry name" value="Ankyrin_rpt-contain_sf"/>
</dbReference>
<dbReference type="InterPro" id="IPR050776">
    <property type="entry name" value="Ank_Repeat/CDKN_Inhibitor"/>
</dbReference>
<evidence type="ECO:0000313" key="1">
    <source>
        <dbReference type="EMBL" id="CAK8994311.1"/>
    </source>
</evidence>
<dbReference type="PANTHER" id="PTHR24201:SF15">
    <property type="entry name" value="ANKYRIN REPEAT DOMAIN-CONTAINING PROTEIN 66"/>
    <property type="match status" value="1"/>
</dbReference>
<dbReference type="SMART" id="SM00248">
    <property type="entry name" value="ANK"/>
    <property type="match status" value="2"/>
</dbReference>
<dbReference type="SUPFAM" id="SSF48403">
    <property type="entry name" value="Ankyrin repeat"/>
    <property type="match status" value="1"/>
</dbReference>
<dbReference type="Proteomes" id="UP001642464">
    <property type="component" value="Unassembled WGS sequence"/>
</dbReference>
<dbReference type="InterPro" id="IPR002110">
    <property type="entry name" value="Ankyrin_rpt"/>
</dbReference>
<dbReference type="PANTHER" id="PTHR24201">
    <property type="entry name" value="ANK_REP_REGION DOMAIN-CONTAINING PROTEIN"/>
    <property type="match status" value="1"/>
</dbReference>
<reference evidence="1 2" key="1">
    <citation type="submission" date="2024-02" db="EMBL/GenBank/DDBJ databases">
        <authorList>
            <person name="Chen Y."/>
            <person name="Shah S."/>
            <person name="Dougan E. K."/>
            <person name="Thang M."/>
            <person name="Chan C."/>
        </authorList>
    </citation>
    <scope>NUCLEOTIDE SEQUENCE [LARGE SCALE GENOMIC DNA]</scope>
</reference>
<evidence type="ECO:0000313" key="2">
    <source>
        <dbReference type="Proteomes" id="UP001642464"/>
    </source>
</evidence>
<proteinExistence type="predicted"/>